<keyword evidence="9" id="KW-1185">Reference proteome</keyword>
<keyword evidence="3" id="KW-0805">Transcription regulation</keyword>
<dbReference type="GO" id="GO:0046983">
    <property type="term" value="F:protein dimerization activity"/>
    <property type="evidence" value="ECO:0007669"/>
    <property type="project" value="InterPro"/>
</dbReference>
<keyword evidence="6" id="KW-0539">Nucleus</keyword>
<dbReference type="InterPro" id="IPR011598">
    <property type="entry name" value="bHLH_dom"/>
</dbReference>
<name>A0A9R0JS90_SPIOL</name>
<dbReference type="CDD" id="cd11443">
    <property type="entry name" value="bHLH_AtAMS_like"/>
    <property type="match status" value="1"/>
</dbReference>
<dbReference type="CDD" id="cd04873">
    <property type="entry name" value="ACT_UUR-ACR-like"/>
    <property type="match status" value="1"/>
</dbReference>
<feature type="domain" description="BHLH" evidence="8">
    <location>
        <begin position="284"/>
        <end position="333"/>
    </location>
</feature>
<dbReference type="RefSeq" id="XP_021844680.1">
    <property type="nucleotide sequence ID" value="XM_021988988.2"/>
</dbReference>
<organism evidence="9 10">
    <name type="scientific">Spinacia oleracea</name>
    <name type="common">Spinach</name>
    <dbReference type="NCBI Taxonomy" id="3562"/>
    <lineage>
        <taxon>Eukaryota</taxon>
        <taxon>Viridiplantae</taxon>
        <taxon>Streptophyta</taxon>
        <taxon>Embryophyta</taxon>
        <taxon>Tracheophyta</taxon>
        <taxon>Spermatophyta</taxon>
        <taxon>Magnoliopsida</taxon>
        <taxon>eudicotyledons</taxon>
        <taxon>Gunneridae</taxon>
        <taxon>Pentapetalae</taxon>
        <taxon>Caryophyllales</taxon>
        <taxon>Chenopodiaceae</taxon>
        <taxon>Chenopodioideae</taxon>
        <taxon>Anserineae</taxon>
        <taxon>Spinacia</taxon>
    </lineage>
</organism>
<evidence type="ECO:0000313" key="10">
    <source>
        <dbReference type="RefSeq" id="XP_021844680.1"/>
    </source>
</evidence>
<keyword evidence="2" id="KW-0217">Developmental protein</keyword>
<keyword evidence="5" id="KW-0804">Transcription</keyword>
<feature type="region of interest" description="Disordered" evidence="7">
    <location>
        <begin position="235"/>
        <end position="255"/>
    </location>
</feature>
<dbReference type="SUPFAM" id="SSF47459">
    <property type="entry name" value="HLH, helix-loop-helix DNA-binding domain"/>
    <property type="match status" value="1"/>
</dbReference>
<feature type="region of interest" description="Disordered" evidence="7">
    <location>
        <begin position="1"/>
        <end position="39"/>
    </location>
</feature>
<dbReference type="GO" id="GO:0006355">
    <property type="term" value="P:regulation of DNA-templated transcription"/>
    <property type="evidence" value="ECO:0000318"/>
    <property type="project" value="GO_Central"/>
</dbReference>
<feature type="region of interest" description="Disordered" evidence="7">
    <location>
        <begin position="190"/>
        <end position="218"/>
    </location>
</feature>
<sequence length="474" mass="51403">MLSRSNGVTWVDDTGEQDDGVSWTRPPQQPSQPPLDGGDWYLNGGHIITPSPQLSSGIGNDNLLLPSTLQTALSCSSQPQFDPFAKSSLSSFLSNNPFEATAFNFPSEPSFLPPVNHSEPGPSFELPGFGYPGLESLDPNPAFFGNRVKMLMPLEVGPTIGPPPVEPSLFQKRAMVRSYSTGSDKLGELGGGFWGGRGKRKRDNSNGDGDFEEDEVEGSFGVSMVNYDSDEQFEEGDGGNNFTMNNDNSINDGDTGNFSNSNTNSMVTGGGVAGGEKGKGKRKGLPAKNLMAERRRRKKLNDRLYLLRSVVPKISKMDRASILGDAIDYLKELLERISELHSELESSNPNPLMPTSSHPSTLIPPTLPCRVKEELSPNSLPVPKNQLARIEVSAGEGRAVNIHFFCARRPGLLLSTLEALENLGLDIQQGVISCFNGFALDIFRAEQYREGNEVLPEQIKAVLLDSAGFHGVNM</sequence>
<reference evidence="9" key="1">
    <citation type="journal article" date="2021" name="Nat. Commun.">
        <title>Genomic analyses provide insights into spinach domestication and the genetic basis of agronomic traits.</title>
        <authorList>
            <person name="Cai X."/>
            <person name="Sun X."/>
            <person name="Xu C."/>
            <person name="Sun H."/>
            <person name="Wang X."/>
            <person name="Ge C."/>
            <person name="Zhang Z."/>
            <person name="Wang Q."/>
            <person name="Fei Z."/>
            <person name="Jiao C."/>
            <person name="Wang Q."/>
        </authorList>
    </citation>
    <scope>NUCLEOTIDE SEQUENCE [LARGE SCALE GENOMIC DNA]</scope>
    <source>
        <strain evidence="9">cv. Varoflay</strain>
    </source>
</reference>
<dbReference type="SMR" id="A0A9R0JS90"/>
<comment type="subcellular location">
    <subcellularLocation>
        <location evidence="1">Nucleus</location>
    </subcellularLocation>
</comment>
<accession>A0A9R0JS90</accession>
<evidence type="ECO:0000256" key="1">
    <source>
        <dbReference type="ARBA" id="ARBA00004123"/>
    </source>
</evidence>
<dbReference type="KEGG" id="soe:110784522"/>
<dbReference type="SMART" id="SM00353">
    <property type="entry name" value="HLH"/>
    <property type="match status" value="1"/>
</dbReference>
<evidence type="ECO:0000256" key="2">
    <source>
        <dbReference type="ARBA" id="ARBA00022473"/>
    </source>
</evidence>
<dbReference type="PANTHER" id="PTHR31945:SF129">
    <property type="entry name" value="TRANSCRIPTION FACTOR SCREAM2"/>
    <property type="match status" value="1"/>
</dbReference>
<dbReference type="PANTHER" id="PTHR31945">
    <property type="entry name" value="TRANSCRIPTION FACTOR SCREAM2-RELATED"/>
    <property type="match status" value="1"/>
</dbReference>
<evidence type="ECO:0000256" key="7">
    <source>
        <dbReference type="SAM" id="MobiDB-lite"/>
    </source>
</evidence>
<dbReference type="Proteomes" id="UP000813463">
    <property type="component" value="Chromosome 1"/>
</dbReference>
<dbReference type="GO" id="GO:0043565">
    <property type="term" value="F:sequence-specific DNA binding"/>
    <property type="evidence" value="ECO:0000318"/>
    <property type="project" value="GO_Central"/>
</dbReference>
<evidence type="ECO:0000256" key="6">
    <source>
        <dbReference type="ARBA" id="ARBA00023242"/>
    </source>
</evidence>
<dbReference type="GO" id="GO:0003700">
    <property type="term" value="F:DNA-binding transcription factor activity"/>
    <property type="evidence" value="ECO:0000318"/>
    <property type="project" value="GO_Central"/>
</dbReference>
<dbReference type="Pfam" id="PF22754">
    <property type="entry name" value="bHLH-TF_ACT-like_plant"/>
    <property type="match status" value="1"/>
</dbReference>
<dbReference type="FunFam" id="4.10.280.10:FF:000066">
    <property type="entry name" value="BHLH transcription factor"/>
    <property type="match status" value="1"/>
</dbReference>
<dbReference type="InterPro" id="IPR051358">
    <property type="entry name" value="TF_AMS/ICE1/BHLH6-like"/>
</dbReference>
<reference evidence="10" key="2">
    <citation type="submission" date="2025-08" db="UniProtKB">
        <authorList>
            <consortium name="RefSeq"/>
        </authorList>
    </citation>
    <scope>IDENTIFICATION</scope>
    <source>
        <tissue evidence="10">Leaf</tissue>
    </source>
</reference>
<evidence type="ECO:0000313" key="9">
    <source>
        <dbReference type="Proteomes" id="UP000813463"/>
    </source>
</evidence>
<dbReference type="GeneID" id="110784522"/>
<evidence type="ECO:0000256" key="4">
    <source>
        <dbReference type="ARBA" id="ARBA00023125"/>
    </source>
</evidence>
<dbReference type="Pfam" id="PF00010">
    <property type="entry name" value="HLH"/>
    <property type="match status" value="1"/>
</dbReference>
<proteinExistence type="predicted"/>
<dbReference type="Gene3D" id="4.10.280.10">
    <property type="entry name" value="Helix-loop-helix DNA-binding domain"/>
    <property type="match status" value="1"/>
</dbReference>
<evidence type="ECO:0000256" key="3">
    <source>
        <dbReference type="ARBA" id="ARBA00023015"/>
    </source>
</evidence>
<evidence type="ECO:0000259" key="8">
    <source>
        <dbReference type="PROSITE" id="PS50888"/>
    </source>
</evidence>
<dbReference type="GO" id="GO:0005634">
    <property type="term" value="C:nucleus"/>
    <property type="evidence" value="ECO:0000318"/>
    <property type="project" value="GO_Central"/>
</dbReference>
<dbReference type="InterPro" id="IPR036638">
    <property type="entry name" value="HLH_DNA-bd_sf"/>
</dbReference>
<feature type="compositionally biased region" description="Polar residues" evidence="7">
    <location>
        <begin position="240"/>
        <end position="255"/>
    </location>
</feature>
<protein>
    <submittedName>
        <fullName evidence="10">Transcription factor ICE1</fullName>
    </submittedName>
</protein>
<evidence type="ECO:0000256" key="5">
    <source>
        <dbReference type="ARBA" id="ARBA00023163"/>
    </source>
</evidence>
<dbReference type="InterPro" id="IPR054502">
    <property type="entry name" value="bHLH-TF_ACT-like_plant"/>
</dbReference>
<dbReference type="AlphaFoldDB" id="A0A9R0JS90"/>
<gene>
    <name evidence="10" type="primary">LOC110784522</name>
</gene>
<dbReference type="OrthoDB" id="551431at2759"/>
<keyword evidence="4" id="KW-0238">DNA-binding</keyword>
<dbReference type="PROSITE" id="PS50888">
    <property type="entry name" value="BHLH"/>
    <property type="match status" value="1"/>
</dbReference>